<dbReference type="Pfam" id="PF00563">
    <property type="entry name" value="EAL"/>
    <property type="match status" value="1"/>
</dbReference>
<dbReference type="InterPro" id="IPR001633">
    <property type="entry name" value="EAL_dom"/>
</dbReference>
<evidence type="ECO:0000259" key="3">
    <source>
        <dbReference type="PROSITE" id="PS50110"/>
    </source>
</evidence>
<feature type="domain" description="EAL" evidence="4">
    <location>
        <begin position="552"/>
        <end position="783"/>
    </location>
</feature>
<dbReference type="CDD" id="cd00156">
    <property type="entry name" value="REC"/>
    <property type="match status" value="1"/>
</dbReference>
<dbReference type="NCBIfam" id="TIGR00254">
    <property type="entry name" value="GGDEF"/>
    <property type="match status" value="1"/>
</dbReference>
<evidence type="ECO:0000313" key="6">
    <source>
        <dbReference type="EMBL" id="OOZ37227.1"/>
    </source>
</evidence>
<evidence type="ECO:0000259" key="4">
    <source>
        <dbReference type="PROSITE" id="PS50883"/>
    </source>
</evidence>
<keyword evidence="1 2" id="KW-0597">Phosphoprotein</keyword>
<feature type="domain" description="Response regulatory" evidence="3">
    <location>
        <begin position="251"/>
        <end position="367"/>
    </location>
</feature>
<keyword evidence="7" id="KW-1185">Reference proteome</keyword>
<dbReference type="Pfam" id="PF00990">
    <property type="entry name" value="GGDEF"/>
    <property type="match status" value="1"/>
</dbReference>
<dbReference type="Gene3D" id="3.40.50.2300">
    <property type="match status" value="2"/>
</dbReference>
<dbReference type="GO" id="GO:0000160">
    <property type="term" value="P:phosphorelay signal transduction system"/>
    <property type="evidence" value="ECO:0007669"/>
    <property type="project" value="InterPro"/>
</dbReference>
<comment type="caution">
    <text evidence="2">Lacks conserved residue(s) required for the propagation of feature annotation.</text>
</comment>
<dbReference type="SMART" id="SM00267">
    <property type="entry name" value="GGDEF"/>
    <property type="match status" value="1"/>
</dbReference>
<dbReference type="InterPro" id="IPR043128">
    <property type="entry name" value="Rev_trsase/Diguanyl_cyclase"/>
</dbReference>
<dbReference type="SUPFAM" id="SSF47226">
    <property type="entry name" value="Histidine-containing phosphotransfer domain, HPT domain"/>
    <property type="match status" value="1"/>
</dbReference>
<evidence type="ECO:0000256" key="1">
    <source>
        <dbReference type="ARBA" id="ARBA00022553"/>
    </source>
</evidence>
<reference evidence="6 7" key="1">
    <citation type="submission" date="2016-11" db="EMBL/GenBank/DDBJ databases">
        <title>Mixed transmission modes and dynamic genome evolution in an obligate animal-bacterial symbiosis.</title>
        <authorList>
            <person name="Russell S.L."/>
            <person name="Corbett-Detig R.B."/>
            <person name="Cavanaugh C.M."/>
        </authorList>
    </citation>
    <scope>NUCLEOTIDE SEQUENCE [LARGE SCALE GENOMIC DNA]</scope>
    <source>
        <strain evidence="6">Se-Cadez</strain>
    </source>
</reference>
<dbReference type="PANTHER" id="PTHR44591">
    <property type="entry name" value="STRESS RESPONSE REGULATOR PROTEIN 1"/>
    <property type="match status" value="1"/>
</dbReference>
<feature type="modified residue" description="4-aspartylphosphate" evidence="2">
    <location>
        <position position="300"/>
    </location>
</feature>
<feature type="domain" description="Response regulatory" evidence="3">
    <location>
        <begin position="126"/>
        <end position="243"/>
    </location>
</feature>
<dbReference type="SMART" id="SM00052">
    <property type="entry name" value="EAL"/>
    <property type="match status" value="1"/>
</dbReference>
<dbReference type="SUPFAM" id="SSF55073">
    <property type="entry name" value="Nucleotide cyclase"/>
    <property type="match status" value="1"/>
</dbReference>
<name>A0A1T2KWJ6_9GAMM</name>
<sequence length="783" mass="87689">MSDQINQSAELKEAFIEHLPERISSIESSWEELCRTGWSKNKFQQLFSRIQDLAGSCGKFGLIDLNENVFSLETYLSSFVDSDISSLSEKHKVRGHELIDAVKVALERSRTLSLGPAGQRNGKLAFYIRSSDDLDLAPGLTTSLQENGFQVLTFIRPDDLEGEIQKRLPDIMIIESHFLPQLENLSRELKVQQERQNRIVPTLCLSQTKDLKQRLLAMRLGVDAYMLAPFVTKELVSKVTELSSPTEDHYRILIVEDDPTQAQFASSILDKGGMKTLAVTEPLKVPEVLDRFRPDLVLIDLYMPDANGIELTTIIREHPDFFAIPIVFLSGEQDPDKKLNALSFGGDDFLSKPIRSKHLISTITNRVQRAKALKPRAMESSKRDSVTGLFNSRYFFEKLEKTSIEQATAPSGGGVLLVEIGSIDKRKALEEGKRLDSLLAQLGHLIAENIEGQDIASRLSTNSFAIIAIRPHVKNLLELAANIYSAIEGTPFVVEGDQKRLEPAIGISTLDQNTSEVLHRAEKACTFAWGKTGQRITMYSAELEVGDQHIISSEISDIVRDAIQHDSFQVLFRPFGDRDENPQEKYEIRLRLRQGPGGQLSSTAWRKAALDQGVMGDIDRKLVEHALSTLELKRNEGKQVELFLEQSPQSLQHMENIDWLKDQLRARHLVGTGLVFEYRIAELGSNLKTAKRVIAQLRSAGISVCLSKFGANSPALRVLEYLQANYVCIAPQIMTADRDEAEHILSLIRQCNAKIVLPRLKEPAEIPEAWRAGSDLIPIVSEP</sequence>
<protein>
    <recommendedName>
        <fullName evidence="8">Response regulator</fullName>
    </recommendedName>
</protein>
<dbReference type="InterPro" id="IPR029787">
    <property type="entry name" value="Nucleotide_cyclase"/>
</dbReference>
<evidence type="ECO:0008006" key="8">
    <source>
        <dbReference type="Google" id="ProtNLM"/>
    </source>
</evidence>
<dbReference type="AlphaFoldDB" id="A0A1T2KWJ6"/>
<dbReference type="SMART" id="SM00448">
    <property type="entry name" value="REC"/>
    <property type="match status" value="1"/>
</dbReference>
<dbReference type="SUPFAM" id="SSF52172">
    <property type="entry name" value="CheY-like"/>
    <property type="match status" value="2"/>
</dbReference>
<dbReference type="InterPro" id="IPR000160">
    <property type="entry name" value="GGDEF_dom"/>
</dbReference>
<dbReference type="Proteomes" id="UP000190896">
    <property type="component" value="Unassembled WGS sequence"/>
</dbReference>
<dbReference type="InterPro" id="IPR035919">
    <property type="entry name" value="EAL_sf"/>
</dbReference>
<dbReference type="SUPFAM" id="SSF141868">
    <property type="entry name" value="EAL domain-like"/>
    <property type="match status" value="1"/>
</dbReference>
<dbReference type="Pfam" id="PF00072">
    <property type="entry name" value="Response_reg"/>
    <property type="match status" value="1"/>
</dbReference>
<organism evidence="6 7">
    <name type="scientific">Solemya velesiana gill symbiont</name>
    <dbReference type="NCBI Taxonomy" id="1918948"/>
    <lineage>
        <taxon>Bacteria</taxon>
        <taxon>Pseudomonadati</taxon>
        <taxon>Pseudomonadota</taxon>
        <taxon>Gammaproteobacteria</taxon>
        <taxon>sulfur-oxidizing symbionts</taxon>
    </lineage>
</organism>
<dbReference type="InterPro" id="IPR011006">
    <property type="entry name" value="CheY-like_superfamily"/>
</dbReference>
<dbReference type="InterPro" id="IPR050595">
    <property type="entry name" value="Bact_response_regulator"/>
</dbReference>
<dbReference type="PANTHER" id="PTHR44591:SF3">
    <property type="entry name" value="RESPONSE REGULATORY DOMAIN-CONTAINING PROTEIN"/>
    <property type="match status" value="1"/>
</dbReference>
<dbReference type="OrthoDB" id="9812260at2"/>
<dbReference type="Gene3D" id="3.30.70.270">
    <property type="match status" value="1"/>
</dbReference>
<dbReference type="InterPro" id="IPR036641">
    <property type="entry name" value="HPT_dom_sf"/>
</dbReference>
<dbReference type="RefSeq" id="WP_078486101.1">
    <property type="nucleotide sequence ID" value="NZ_MPRJ01000014.1"/>
</dbReference>
<evidence type="ECO:0000313" key="7">
    <source>
        <dbReference type="Proteomes" id="UP000190896"/>
    </source>
</evidence>
<proteinExistence type="predicted"/>
<dbReference type="Gene3D" id="1.20.120.160">
    <property type="entry name" value="HPT domain"/>
    <property type="match status" value="1"/>
</dbReference>
<dbReference type="PROSITE" id="PS50887">
    <property type="entry name" value="GGDEF"/>
    <property type="match status" value="1"/>
</dbReference>
<dbReference type="PROSITE" id="PS50110">
    <property type="entry name" value="RESPONSE_REGULATORY"/>
    <property type="match status" value="2"/>
</dbReference>
<comment type="caution">
    <text evidence="6">The sequence shown here is derived from an EMBL/GenBank/DDBJ whole genome shotgun (WGS) entry which is preliminary data.</text>
</comment>
<evidence type="ECO:0000259" key="5">
    <source>
        <dbReference type="PROSITE" id="PS50887"/>
    </source>
</evidence>
<accession>A0A1T2KWJ6</accession>
<dbReference type="EMBL" id="MPRJ01000014">
    <property type="protein sequence ID" value="OOZ37227.1"/>
    <property type="molecule type" value="Genomic_DNA"/>
</dbReference>
<gene>
    <name evidence="6" type="ORF">BOW51_03310</name>
</gene>
<evidence type="ECO:0000256" key="2">
    <source>
        <dbReference type="PROSITE-ProRule" id="PRU00169"/>
    </source>
</evidence>
<dbReference type="Gene3D" id="3.20.20.450">
    <property type="entry name" value="EAL domain"/>
    <property type="match status" value="1"/>
</dbReference>
<feature type="domain" description="GGDEF" evidence="5">
    <location>
        <begin position="411"/>
        <end position="541"/>
    </location>
</feature>
<dbReference type="InterPro" id="IPR001789">
    <property type="entry name" value="Sig_transdc_resp-reg_receiver"/>
</dbReference>
<dbReference type="PROSITE" id="PS50883">
    <property type="entry name" value="EAL"/>
    <property type="match status" value="1"/>
</dbReference>